<feature type="domain" description="EamA" evidence="7">
    <location>
        <begin position="12"/>
        <end position="139"/>
    </location>
</feature>
<dbReference type="Pfam" id="PF00892">
    <property type="entry name" value="EamA"/>
    <property type="match status" value="2"/>
</dbReference>
<dbReference type="EMBL" id="CAEZTF010000005">
    <property type="protein sequence ID" value="CAB4553664.1"/>
    <property type="molecule type" value="Genomic_DNA"/>
</dbReference>
<feature type="transmembrane region" description="Helical" evidence="6">
    <location>
        <begin position="275"/>
        <end position="292"/>
    </location>
</feature>
<evidence type="ECO:0000256" key="4">
    <source>
        <dbReference type="ARBA" id="ARBA00022989"/>
    </source>
</evidence>
<feature type="transmembrane region" description="Helical" evidence="6">
    <location>
        <begin position="7"/>
        <end position="28"/>
    </location>
</feature>
<evidence type="ECO:0000313" key="8">
    <source>
        <dbReference type="EMBL" id="CAB4553664.1"/>
    </source>
</evidence>
<feature type="transmembrane region" description="Helical" evidence="6">
    <location>
        <begin position="153"/>
        <end position="172"/>
    </location>
</feature>
<evidence type="ECO:0000256" key="2">
    <source>
        <dbReference type="ARBA" id="ARBA00022475"/>
    </source>
</evidence>
<accession>A0A6J6CR73</accession>
<feature type="transmembrane region" description="Helical" evidence="6">
    <location>
        <begin position="220"/>
        <end position="242"/>
    </location>
</feature>
<keyword evidence="5 6" id="KW-0472">Membrane</keyword>
<protein>
    <submittedName>
        <fullName evidence="8">Unannotated protein</fullName>
    </submittedName>
</protein>
<sequence length="308" mass="32993">MTTAKRGLSTVDIAILGAAMVWGGSYLASRELTHFASLWGMMAIRFVLAGVILYLIRAFKPVKFTKQELLSSLGIAATLALVMTVETTGIYLTSATNSGLIISLSILFTPIIEGLVSKFWMPRMFYVSAIGAIIGVGILISGNGFTQPNLGDLLMIIAAVLRAVHTVSQGFFTNGSFTKGKKVDTTNITILQLIFAGLFFFVLDPIGSVDAAFSYGAREWILMGTLVLFSTVYGFIVMLWAIRKTSASRVALLQGTEPIWAVIIAVAIGGELMSAIGWLGGAVIVAACYWGLGIENRARAARFSTPEI</sequence>
<keyword evidence="2" id="KW-1003">Cell membrane</keyword>
<name>A0A6J6CR73_9ZZZZ</name>
<feature type="transmembrane region" description="Helical" evidence="6">
    <location>
        <begin position="249"/>
        <end position="269"/>
    </location>
</feature>
<dbReference type="InterPro" id="IPR000620">
    <property type="entry name" value="EamA_dom"/>
</dbReference>
<feature type="domain" description="EamA" evidence="7">
    <location>
        <begin position="150"/>
        <end position="289"/>
    </location>
</feature>
<proteinExistence type="predicted"/>
<dbReference type="SUPFAM" id="SSF103481">
    <property type="entry name" value="Multidrug resistance efflux transporter EmrE"/>
    <property type="match status" value="1"/>
</dbReference>
<dbReference type="PANTHER" id="PTHR42920">
    <property type="entry name" value="OS03G0707200 PROTEIN-RELATED"/>
    <property type="match status" value="1"/>
</dbReference>
<comment type="subcellular location">
    <subcellularLocation>
        <location evidence="1">Cell membrane</location>
        <topology evidence="1">Multi-pass membrane protein</topology>
    </subcellularLocation>
</comment>
<feature type="transmembrane region" description="Helical" evidence="6">
    <location>
        <begin position="124"/>
        <end position="141"/>
    </location>
</feature>
<feature type="transmembrane region" description="Helical" evidence="6">
    <location>
        <begin position="91"/>
        <end position="112"/>
    </location>
</feature>
<evidence type="ECO:0000256" key="1">
    <source>
        <dbReference type="ARBA" id="ARBA00004651"/>
    </source>
</evidence>
<evidence type="ECO:0000256" key="3">
    <source>
        <dbReference type="ARBA" id="ARBA00022692"/>
    </source>
</evidence>
<evidence type="ECO:0000259" key="7">
    <source>
        <dbReference type="Pfam" id="PF00892"/>
    </source>
</evidence>
<dbReference type="InterPro" id="IPR037185">
    <property type="entry name" value="EmrE-like"/>
</dbReference>
<dbReference type="GO" id="GO:0005886">
    <property type="term" value="C:plasma membrane"/>
    <property type="evidence" value="ECO:0007669"/>
    <property type="project" value="UniProtKB-SubCell"/>
</dbReference>
<dbReference type="InterPro" id="IPR051258">
    <property type="entry name" value="Diverse_Substrate_Transporter"/>
</dbReference>
<keyword evidence="4 6" id="KW-1133">Transmembrane helix</keyword>
<feature type="transmembrane region" description="Helical" evidence="6">
    <location>
        <begin position="68"/>
        <end position="85"/>
    </location>
</feature>
<reference evidence="8" key="1">
    <citation type="submission" date="2020-05" db="EMBL/GenBank/DDBJ databases">
        <authorList>
            <person name="Chiriac C."/>
            <person name="Salcher M."/>
            <person name="Ghai R."/>
            <person name="Kavagutti S V."/>
        </authorList>
    </citation>
    <scope>NUCLEOTIDE SEQUENCE</scope>
</reference>
<dbReference type="PANTHER" id="PTHR42920:SF5">
    <property type="entry name" value="EAMA DOMAIN-CONTAINING PROTEIN"/>
    <property type="match status" value="1"/>
</dbReference>
<gene>
    <name evidence="8" type="ORF">UFOPK1618_00065</name>
</gene>
<evidence type="ECO:0000256" key="5">
    <source>
        <dbReference type="ARBA" id="ARBA00023136"/>
    </source>
</evidence>
<feature type="transmembrane region" description="Helical" evidence="6">
    <location>
        <begin position="34"/>
        <end position="56"/>
    </location>
</feature>
<evidence type="ECO:0000256" key="6">
    <source>
        <dbReference type="SAM" id="Phobius"/>
    </source>
</evidence>
<organism evidence="8">
    <name type="scientific">freshwater metagenome</name>
    <dbReference type="NCBI Taxonomy" id="449393"/>
    <lineage>
        <taxon>unclassified sequences</taxon>
        <taxon>metagenomes</taxon>
        <taxon>ecological metagenomes</taxon>
    </lineage>
</organism>
<keyword evidence="3 6" id="KW-0812">Transmembrane</keyword>
<feature type="transmembrane region" description="Helical" evidence="6">
    <location>
        <begin position="193"/>
        <end position="214"/>
    </location>
</feature>
<dbReference type="AlphaFoldDB" id="A0A6J6CR73"/>